<reference evidence="3 4" key="1">
    <citation type="submission" date="2019-04" db="EMBL/GenBank/DDBJ databases">
        <title>Microbes associate with the intestines of laboratory mice.</title>
        <authorList>
            <person name="Navarre W."/>
            <person name="Wong E."/>
            <person name="Huang K.C."/>
            <person name="Tropini C."/>
            <person name="Ng K."/>
            <person name="Yu B."/>
        </authorList>
    </citation>
    <scope>NUCLEOTIDE SEQUENCE [LARGE SCALE GENOMIC DNA]</scope>
    <source>
        <strain evidence="3 4">NM48_B13</strain>
    </source>
</reference>
<comment type="caution">
    <text evidence="2">The sequence shown here is derived from an EMBL/GenBank/DDBJ whole genome shotgun (WGS) entry which is preliminary data.</text>
</comment>
<keyword evidence="1" id="KW-0143">Chaperone</keyword>
<sequence>MAIDKENASVWATAWEMAAFSFRYPNRETAEAVVSGEWTAAAVEIVEALGGKLPEGFGQLPVMEEAQDAPQESDAIVDTFLHTIRAEATRLFVGAPTPACSPYEGVWRAADDGVQPLLFVNPHSMEVERFCKACGLGRPEGTNEPLDHVATECELMQFLAALAAGAALPEESGITVDQLPDGSPEAAYDQFLISHVDIWMPRFADKVMEEARVPFYGAAAEYLKVILSLAK</sequence>
<keyword evidence="4" id="KW-1185">Reference proteome</keyword>
<dbReference type="EMBL" id="SSTM01000005">
    <property type="protein sequence ID" value="TJW09920.1"/>
    <property type="molecule type" value="Genomic_DNA"/>
</dbReference>
<dbReference type="PANTHER" id="PTHR34227:SF1">
    <property type="entry name" value="DIMETHYL SULFOXIDE REDUCTASE CHAPERONE-RELATED"/>
    <property type="match status" value="1"/>
</dbReference>
<evidence type="ECO:0000256" key="1">
    <source>
        <dbReference type="ARBA" id="ARBA00023186"/>
    </source>
</evidence>
<reference evidence="2 5" key="2">
    <citation type="submission" date="2020-08" db="EMBL/GenBank/DDBJ databases">
        <title>Sequencing the genomes of 1000 actinobacteria strains.</title>
        <authorList>
            <person name="Klenk H.-P."/>
        </authorList>
    </citation>
    <scope>NUCLEOTIDE SEQUENCE [LARGE SCALE GENOMIC DNA]</scope>
    <source>
        <strain evidence="2 5">DSM 22242</strain>
    </source>
</reference>
<dbReference type="PANTHER" id="PTHR34227">
    <property type="entry name" value="CHAPERONE PROTEIN YCDY"/>
    <property type="match status" value="1"/>
</dbReference>
<dbReference type="Proteomes" id="UP000309454">
    <property type="component" value="Unassembled WGS sequence"/>
</dbReference>
<dbReference type="Proteomes" id="UP000530850">
    <property type="component" value="Unassembled WGS sequence"/>
</dbReference>
<proteinExistence type="predicted"/>
<evidence type="ECO:0000313" key="2">
    <source>
        <dbReference type="EMBL" id="MBB3171735.1"/>
    </source>
</evidence>
<evidence type="ECO:0000313" key="5">
    <source>
        <dbReference type="Proteomes" id="UP000530850"/>
    </source>
</evidence>
<dbReference type="Pfam" id="PF02613">
    <property type="entry name" value="Nitrate_red_del"/>
    <property type="match status" value="1"/>
</dbReference>
<dbReference type="InterPro" id="IPR020945">
    <property type="entry name" value="DMSO/NO3_reduct_chaperone"/>
</dbReference>
<organism evidence="2 5">
    <name type="scientific">Parvibacter caecicola</name>
    <dbReference type="NCBI Taxonomy" id="747645"/>
    <lineage>
        <taxon>Bacteria</taxon>
        <taxon>Bacillati</taxon>
        <taxon>Actinomycetota</taxon>
        <taxon>Coriobacteriia</taxon>
        <taxon>Coriobacteriales</taxon>
        <taxon>Coriobacteriaceae</taxon>
        <taxon>Parvibacter</taxon>
    </lineage>
</organism>
<evidence type="ECO:0000313" key="4">
    <source>
        <dbReference type="Proteomes" id="UP000309454"/>
    </source>
</evidence>
<gene>
    <name evidence="3" type="ORF">E5982_07500</name>
    <name evidence="2" type="ORF">FHR31_001561</name>
</gene>
<accession>A0A3N0A9K9</accession>
<dbReference type="Gene3D" id="1.10.3480.10">
    <property type="entry name" value="TorD-like"/>
    <property type="match status" value="1"/>
</dbReference>
<dbReference type="GeneID" id="93357431"/>
<dbReference type="AlphaFoldDB" id="A0A3N0A9K9"/>
<evidence type="ECO:0000313" key="3">
    <source>
        <dbReference type="EMBL" id="TJW09920.1"/>
    </source>
</evidence>
<dbReference type="RefSeq" id="WP_123186117.1">
    <property type="nucleotide sequence ID" value="NZ_CANPEU010000007.1"/>
</dbReference>
<name>A0A3N0A9K9_9ACTN</name>
<dbReference type="InterPro" id="IPR036411">
    <property type="entry name" value="TorD-like_sf"/>
</dbReference>
<dbReference type="OrthoDB" id="3174011at2"/>
<dbReference type="EMBL" id="JACHYA010000005">
    <property type="protein sequence ID" value="MBB3171735.1"/>
    <property type="molecule type" value="Genomic_DNA"/>
</dbReference>
<dbReference type="SUPFAM" id="SSF89155">
    <property type="entry name" value="TorD-like"/>
    <property type="match status" value="1"/>
</dbReference>
<dbReference type="InterPro" id="IPR050289">
    <property type="entry name" value="TorD/DmsD_chaperones"/>
</dbReference>
<protein>
    <submittedName>
        <fullName evidence="3">Molecular chaperone TorD</fullName>
    </submittedName>
    <submittedName>
        <fullName evidence="2">TorA maturation chaperone TorD</fullName>
    </submittedName>
</protein>